<organism evidence="2 3">
    <name type="scientific">Cerrena zonata</name>
    <dbReference type="NCBI Taxonomy" id="2478898"/>
    <lineage>
        <taxon>Eukaryota</taxon>
        <taxon>Fungi</taxon>
        <taxon>Dikarya</taxon>
        <taxon>Basidiomycota</taxon>
        <taxon>Agaricomycotina</taxon>
        <taxon>Agaricomycetes</taxon>
        <taxon>Polyporales</taxon>
        <taxon>Cerrenaceae</taxon>
        <taxon>Cerrena</taxon>
    </lineage>
</organism>
<dbReference type="GO" id="GO:0005675">
    <property type="term" value="C:transcription factor TFIIH holo complex"/>
    <property type="evidence" value="ECO:0007669"/>
    <property type="project" value="TreeGrafter"/>
</dbReference>
<dbReference type="InterPro" id="IPR031349">
    <property type="entry name" value="Tfb6"/>
</dbReference>
<name>A0AAW0FEI3_9APHY</name>
<keyword evidence="3" id="KW-1185">Reference proteome</keyword>
<comment type="caution">
    <text evidence="2">The sequence shown here is derived from an EMBL/GenBank/DDBJ whole genome shotgun (WGS) entry which is preliminary data.</text>
</comment>
<accession>A0AAW0FEI3</accession>
<gene>
    <name evidence="2" type="ORF">QCA50_016818</name>
</gene>
<evidence type="ECO:0000313" key="2">
    <source>
        <dbReference type="EMBL" id="KAK7680093.1"/>
    </source>
</evidence>
<dbReference type="Proteomes" id="UP001385951">
    <property type="component" value="Unassembled WGS sequence"/>
</dbReference>
<sequence>MSRPTDSPTTPPHPAANQETRLPDHSLPQSAAADLDLNPELYDDDDDGDDKMAKDDAGGGNNDDEYFEDFEDVKIDLQSYSIPFDTAYEILKLDFDRKSPNNASELQQSKFVNYVDGELLQIQRKFIKNIANMDNIEIYSIFQLAQDLNQVIDLIWYSIDKRSKLFGQDHYLIKIVHDLEDYVSHYDLHHLIEINSPTLLSKENNIKFLKLFTFLQSLDVRLSFLIDGYTLEGTTKVEKISSTELVRLLSITSRLRMMIISKIDPIRLKLNKVASETSNPSNRQAQDLLNLFEVEIGRLFEGILDRSSI</sequence>
<dbReference type="PANTHER" id="PTHR37781">
    <property type="entry name" value="TFIIH COMPLEX SUBUNIT"/>
    <property type="match status" value="1"/>
</dbReference>
<proteinExistence type="predicted"/>
<reference evidence="2 3" key="1">
    <citation type="submission" date="2022-09" db="EMBL/GenBank/DDBJ databases">
        <authorList>
            <person name="Palmer J.M."/>
        </authorList>
    </citation>
    <scope>NUCLEOTIDE SEQUENCE [LARGE SCALE GENOMIC DNA]</scope>
    <source>
        <strain evidence="2 3">DSM 7382</strain>
    </source>
</reference>
<dbReference type="AlphaFoldDB" id="A0AAW0FEI3"/>
<dbReference type="PANTHER" id="PTHR37781:SF1">
    <property type="entry name" value="ADR380WP"/>
    <property type="match status" value="1"/>
</dbReference>
<protein>
    <submittedName>
        <fullName evidence="2">Uncharacterized protein</fullName>
    </submittedName>
</protein>
<dbReference type="EMBL" id="JASBNA010000052">
    <property type="protein sequence ID" value="KAK7680093.1"/>
    <property type="molecule type" value="Genomic_DNA"/>
</dbReference>
<evidence type="ECO:0000256" key="1">
    <source>
        <dbReference type="SAM" id="MobiDB-lite"/>
    </source>
</evidence>
<feature type="region of interest" description="Disordered" evidence="1">
    <location>
        <begin position="1"/>
        <end position="65"/>
    </location>
</feature>
<dbReference type="Pfam" id="PF17110">
    <property type="entry name" value="TFB6"/>
    <property type="match status" value="1"/>
</dbReference>
<evidence type="ECO:0000313" key="3">
    <source>
        <dbReference type="Proteomes" id="UP001385951"/>
    </source>
</evidence>